<dbReference type="PANTHER" id="PTHR44591">
    <property type="entry name" value="STRESS RESPONSE REGULATOR PROTEIN 1"/>
    <property type="match status" value="1"/>
</dbReference>
<dbReference type="SMART" id="SM00448">
    <property type="entry name" value="REC"/>
    <property type="match status" value="1"/>
</dbReference>
<reference evidence="4 5" key="1">
    <citation type="submission" date="2023-01" db="EMBL/GenBank/DDBJ databases">
        <title>Novel diversity within Roseofilum (Cyanobacteria; Desertifilaceae) from marine benthic mats with descriptions of four novel species.</title>
        <authorList>
            <person name="Wang Y."/>
            <person name="Berthold D.E."/>
            <person name="Hu J."/>
            <person name="Lefler F.W."/>
            <person name="Laughinghouse H.D. IV."/>
        </authorList>
    </citation>
    <scope>NUCLEOTIDE SEQUENCE [LARGE SCALE GENOMIC DNA]</scope>
    <source>
        <strain evidence="4 5">BLCC-M114</strain>
    </source>
</reference>
<sequence length="130" mass="15149">MPPKILLIEQTGELRKLLDEVRTQAEFNCISTTEPSLALQLCHYLSPHLIFVDFELPQFNGYQFSEQVNGGFERPHIPLIAIIHPAHIIEYRQSLYTVDDYLFKPVNINQLIQRVESYLSDPYRLCPSFN</sequence>
<proteinExistence type="predicted"/>
<protein>
    <submittedName>
        <fullName evidence="4">Response regulator</fullName>
    </submittedName>
</protein>
<dbReference type="InterPro" id="IPR001789">
    <property type="entry name" value="Sig_transdc_resp-reg_receiver"/>
</dbReference>
<dbReference type="Pfam" id="PF00072">
    <property type="entry name" value="Response_reg"/>
    <property type="match status" value="1"/>
</dbReference>
<evidence type="ECO:0000313" key="4">
    <source>
        <dbReference type="EMBL" id="MDJ1175932.1"/>
    </source>
</evidence>
<evidence type="ECO:0000256" key="2">
    <source>
        <dbReference type="PROSITE-ProRule" id="PRU00169"/>
    </source>
</evidence>
<dbReference type="EMBL" id="JAQOSO010000092">
    <property type="protein sequence ID" value="MDJ1175932.1"/>
    <property type="molecule type" value="Genomic_DNA"/>
</dbReference>
<dbReference type="PANTHER" id="PTHR44591:SF23">
    <property type="entry name" value="CHEY SUBFAMILY"/>
    <property type="match status" value="1"/>
</dbReference>
<gene>
    <name evidence="4" type="ORF">PMG25_17730</name>
</gene>
<keyword evidence="1 2" id="KW-0597">Phosphoprotein</keyword>
<dbReference type="InterPro" id="IPR050595">
    <property type="entry name" value="Bact_response_regulator"/>
</dbReference>
<dbReference type="RefSeq" id="WP_283768218.1">
    <property type="nucleotide sequence ID" value="NZ_JAQOSO010000092.1"/>
</dbReference>
<dbReference type="PROSITE" id="PS50110">
    <property type="entry name" value="RESPONSE_REGULATORY"/>
    <property type="match status" value="1"/>
</dbReference>
<comment type="caution">
    <text evidence="4">The sequence shown here is derived from an EMBL/GenBank/DDBJ whole genome shotgun (WGS) entry which is preliminary data.</text>
</comment>
<organism evidence="4 5">
    <name type="scientific">Roseofilum capinflatum BLCC-M114</name>
    <dbReference type="NCBI Taxonomy" id="3022440"/>
    <lineage>
        <taxon>Bacteria</taxon>
        <taxon>Bacillati</taxon>
        <taxon>Cyanobacteriota</taxon>
        <taxon>Cyanophyceae</taxon>
        <taxon>Desertifilales</taxon>
        <taxon>Desertifilaceae</taxon>
        <taxon>Roseofilum</taxon>
        <taxon>Roseofilum capinflatum</taxon>
    </lineage>
</organism>
<evidence type="ECO:0000259" key="3">
    <source>
        <dbReference type="PROSITE" id="PS50110"/>
    </source>
</evidence>
<keyword evidence="5" id="KW-1185">Reference proteome</keyword>
<dbReference type="SUPFAM" id="SSF52172">
    <property type="entry name" value="CheY-like"/>
    <property type="match status" value="1"/>
</dbReference>
<dbReference type="Proteomes" id="UP001235849">
    <property type="component" value="Unassembled WGS sequence"/>
</dbReference>
<feature type="modified residue" description="4-aspartylphosphate" evidence="2">
    <location>
        <position position="53"/>
    </location>
</feature>
<accession>A0ABT7B9T2</accession>
<name>A0ABT7B9T2_9CYAN</name>
<dbReference type="Gene3D" id="3.40.50.2300">
    <property type="match status" value="1"/>
</dbReference>
<evidence type="ECO:0000256" key="1">
    <source>
        <dbReference type="ARBA" id="ARBA00022553"/>
    </source>
</evidence>
<evidence type="ECO:0000313" key="5">
    <source>
        <dbReference type="Proteomes" id="UP001235849"/>
    </source>
</evidence>
<dbReference type="InterPro" id="IPR011006">
    <property type="entry name" value="CheY-like_superfamily"/>
</dbReference>
<feature type="domain" description="Response regulatory" evidence="3">
    <location>
        <begin position="4"/>
        <end position="119"/>
    </location>
</feature>